<dbReference type="InterPro" id="IPR029062">
    <property type="entry name" value="Class_I_gatase-like"/>
</dbReference>
<comment type="caution">
    <text evidence="7">The sequence shown here is derived from an EMBL/GenBank/DDBJ whole genome shotgun (WGS) entry which is preliminary data.</text>
</comment>
<name>A0A9P6HIC8_9AGAM</name>
<keyword evidence="8" id="KW-1185">Reference proteome</keyword>
<evidence type="ECO:0000256" key="5">
    <source>
        <dbReference type="ARBA" id="ARBA00048082"/>
    </source>
</evidence>
<dbReference type="EC" id="4.2.1.130" evidence="1"/>
<dbReference type="InterPro" id="IPR002818">
    <property type="entry name" value="DJ-1/PfpI"/>
</dbReference>
<dbReference type="GO" id="GO:0019243">
    <property type="term" value="P:methylglyoxal catabolic process to D-lactate via S-lactoyl-glutathione"/>
    <property type="evidence" value="ECO:0007669"/>
    <property type="project" value="TreeGrafter"/>
</dbReference>
<dbReference type="OrthoDB" id="543156at2759"/>
<reference evidence="7" key="1">
    <citation type="journal article" date="2020" name="Nat. Commun.">
        <title>Large-scale genome sequencing of mycorrhizal fungi provides insights into the early evolution of symbiotic traits.</title>
        <authorList>
            <person name="Miyauchi S."/>
            <person name="Kiss E."/>
            <person name="Kuo A."/>
            <person name="Drula E."/>
            <person name="Kohler A."/>
            <person name="Sanchez-Garcia M."/>
            <person name="Morin E."/>
            <person name="Andreopoulos B."/>
            <person name="Barry K.W."/>
            <person name="Bonito G."/>
            <person name="Buee M."/>
            <person name="Carver A."/>
            <person name="Chen C."/>
            <person name="Cichocki N."/>
            <person name="Clum A."/>
            <person name="Culley D."/>
            <person name="Crous P.W."/>
            <person name="Fauchery L."/>
            <person name="Girlanda M."/>
            <person name="Hayes R.D."/>
            <person name="Keri Z."/>
            <person name="LaButti K."/>
            <person name="Lipzen A."/>
            <person name="Lombard V."/>
            <person name="Magnuson J."/>
            <person name="Maillard F."/>
            <person name="Murat C."/>
            <person name="Nolan M."/>
            <person name="Ohm R.A."/>
            <person name="Pangilinan J."/>
            <person name="Pereira M.F."/>
            <person name="Perotto S."/>
            <person name="Peter M."/>
            <person name="Pfister S."/>
            <person name="Riley R."/>
            <person name="Sitrit Y."/>
            <person name="Stielow J.B."/>
            <person name="Szollosi G."/>
            <person name="Zifcakova L."/>
            <person name="Stursova M."/>
            <person name="Spatafora J.W."/>
            <person name="Tedersoo L."/>
            <person name="Vaario L.M."/>
            <person name="Yamada A."/>
            <person name="Yan M."/>
            <person name="Wang P."/>
            <person name="Xu J."/>
            <person name="Bruns T."/>
            <person name="Baldrian P."/>
            <person name="Vilgalys R."/>
            <person name="Dunand C."/>
            <person name="Henrissat B."/>
            <person name="Grigoriev I.V."/>
            <person name="Hibbett D."/>
            <person name="Nagy L.G."/>
            <person name="Martin F.M."/>
        </authorList>
    </citation>
    <scope>NUCLEOTIDE SEQUENCE</scope>
    <source>
        <strain evidence="7">UH-Tt-Lm1</strain>
    </source>
</reference>
<dbReference type="Proteomes" id="UP000736335">
    <property type="component" value="Unassembled WGS sequence"/>
</dbReference>
<dbReference type="InterPro" id="IPR050325">
    <property type="entry name" value="Prot/Nucl_acid_deglycase"/>
</dbReference>
<accession>A0A9P6HIC8</accession>
<gene>
    <name evidence="7" type="ORF">BJ322DRAFT_724442</name>
</gene>
<dbReference type="EMBL" id="WIUZ02000005">
    <property type="protein sequence ID" value="KAF9787459.1"/>
    <property type="molecule type" value="Genomic_DNA"/>
</dbReference>
<evidence type="ECO:0000256" key="1">
    <source>
        <dbReference type="ARBA" id="ARBA00013134"/>
    </source>
</evidence>
<feature type="domain" description="DJ-1/PfpI" evidence="6">
    <location>
        <begin position="26"/>
        <end position="222"/>
    </location>
</feature>
<comment type="catalytic activity">
    <reaction evidence="5">
        <text>methylglyoxal + H2O = (R)-lactate + H(+)</text>
        <dbReference type="Rhea" id="RHEA:27754"/>
        <dbReference type="ChEBI" id="CHEBI:15377"/>
        <dbReference type="ChEBI" id="CHEBI:15378"/>
        <dbReference type="ChEBI" id="CHEBI:16004"/>
        <dbReference type="ChEBI" id="CHEBI:17158"/>
        <dbReference type="EC" id="4.2.1.130"/>
    </reaction>
</comment>
<comment type="similarity">
    <text evidence="4">Belongs to the peptidase C56 family. HSP31-like subfamily.</text>
</comment>
<proteinExistence type="inferred from homology"/>
<dbReference type="SUPFAM" id="SSF52317">
    <property type="entry name" value="Class I glutamine amidotransferase-like"/>
    <property type="match status" value="1"/>
</dbReference>
<dbReference type="AlphaFoldDB" id="A0A9P6HIC8"/>
<protein>
    <recommendedName>
        <fullName evidence="1">D-lactate dehydratase</fullName>
        <ecNumber evidence="1">4.2.1.130</ecNumber>
    </recommendedName>
</protein>
<sequence length="228" mass="24914">MTKVLMVLSSAAATLTGKEAGWYLPEAAQPYYSFIHAGFHVDFASPEGRDPPVSQKSVEHYKDDESVKFLQDQDVVDKLEKCKKISEVNSSEYDAIFYVGGYGPVVDLADDLQNADLVSAFWQGGKIVSAVCHGPAGLIHGKDSNGKSIFEGKKVTCLSNAEEKEHGFPLKDIGFYLEDKIEELGGKFEKAKGLLECHVVVDGQLYTGQNPASAKPLADRIVQDLKQQ</sequence>
<evidence type="ECO:0000256" key="3">
    <source>
        <dbReference type="ARBA" id="ARBA00023239"/>
    </source>
</evidence>
<dbReference type="PANTHER" id="PTHR48094:SF11">
    <property type="entry name" value="GLUTATHIONE-INDEPENDENT GLYOXALASE HSP31-RELATED"/>
    <property type="match status" value="1"/>
</dbReference>
<dbReference type="Gene3D" id="3.40.50.880">
    <property type="match status" value="1"/>
</dbReference>
<keyword evidence="2" id="KW-0346">Stress response</keyword>
<evidence type="ECO:0000313" key="8">
    <source>
        <dbReference type="Proteomes" id="UP000736335"/>
    </source>
</evidence>
<evidence type="ECO:0000313" key="7">
    <source>
        <dbReference type="EMBL" id="KAF9787459.1"/>
    </source>
</evidence>
<evidence type="ECO:0000256" key="2">
    <source>
        <dbReference type="ARBA" id="ARBA00023016"/>
    </source>
</evidence>
<dbReference type="Pfam" id="PF01965">
    <property type="entry name" value="DJ-1_PfpI"/>
    <property type="match status" value="1"/>
</dbReference>
<dbReference type="GO" id="GO:0005737">
    <property type="term" value="C:cytoplasm"/>
    <property type="evidence" value="ECO:0007669"/>
    <property type="project" value="TreeGrafter"/>
</dbReference>
<dbReference type="CDD" id="cd03141">
    <property type="entry name" value="GATase1_Hsp31_like"/>
    <property type="match status" value="1"/>
</dbReference>
<organism evidence="7 8">
    <name type="scientific">Thelephora terrestris</name>
    <dbReference type="NCBI Taxonomy" id="56493"/>
    <lineage>
        <taxon>Eukaryota</taxon>
        <taxon>Fungi</taxon>
        <taxon>Dikarya</taxon>
        <taxon>Basidiomycota</taxon>
        <taxon>Agaricomycotina</taxon>
        <taxon>Agaricomycetes</taxon>
        <taxon>Thelephorales</taxon>
        <taxon>Thelephoraceae</taxon>
        <taxon>Thelephora</taxon>
    </lineage>
</organism>
<evidence type="ECO:0000256" key="4">
    <source>
        <dbReference type="ARBA" id="ARBA00038493"/>
    </source>
</evidence>
<dbReference type="PANTHER" id="PTHR48094">
    <property type="entry name" value="PROTEIN/NUCLEIC ACID DEGLYCASE DJ-1-RELATED"/>
    <property type="match status" value="1"/>
</dbReference>
<keyword evidence="3" id="KW-0456">Lyase</keyword>
<keyword evidence="7" id="KW-0315">Glutamine amidotransferase</keyword>
<dbReference type="GO" id="GO:0019172">
    <property type="term" value="F:glyoxalase III activity"/>
    <property type="evidence" value="ECO:0007669"/>
    <property type="project" value="UniProtKB-EC"/>
</dbReference>
<reference evidence="7" key="2">
    <citation type="submission" date="2020-11" db="EMBL/GenBank/DDBJ databases">
        <authorList>
            <consortium name="DOE Joint Genome Institute"/>
            <person name="Kuo A."/>
            <person name="Miyauchi S."/>
            <person name="Kiss E."/>
            <person name="Drula E."/>
            <person name="Kohler A."/>
            <person name="Sanchez-Garcia M."/>
            <person name="Andreopoulos B."/>
            <person name="Barry K.W."/>
            <person name="Bonito G."/>
            <person name="Buee M."/>
            <person name="Carver A."/>
            <person name="Chen C."/>
            <person name="Cichocki N."/>
            <person name="Clum A."/>
            <person name="Culley D."/>
            <person name="Crous P.W."/>
            <person name="Fauchery L."/>
            <person name="Girlanda M."/>
            <person name="Hayes R."/>
            <person name="Keri Z."/>
            <person name="Labutti K."/>
            <person name="Lipzen A."/>
            <person name="Lombard V."/>
            <person name="Magnuson J."/>
            <person name="Maillard F."/>
            <person name="Morin E."/>
            <person name="Murat C."/>
            <person name="Nolan M."/>
            <person name="Ohm R."/>
            <person name="Pangilinan J."/>
            <person name="Pereira M."/>
            <person name="Perotto S."/>
            <person name="Peter M."/>
            <person name="Riley R."/>
            <person name="Sitrit Y."/>
            <person name="Stielow B."/>
            <person name="Szollosi G."/>
            <person name="Zifcakova L."/>
            <person name="Stursova M."/>
            <person name="Spatafora J.W."/>
            <person name="Tedersoo L."/>
            <person name="Vaario L.-M."/>
            <person name="Yamada A."/>
            <person name="Yan M."/>
            <person name="Wang P."/>
            <person name="Xu J."/>
            <person name="Bruns T."/>
            <person name="Baldrian P."/>
            <person name="Vilgalys R."/>
            <person name="Henrissat B."/>
            <person name="Grigoriev I.V."/>
            <person name="Hibbett D."/>
            <person name="Nagy L.G."/>
            <person name="Martin F.M."/>
        </authorList>
    </citation>
    <scope>NUCLEOTIDE SEQUENCE</scope>
    <source>
        <strain evidence="7">UH-Tt-Lm1</strain>
    </source>
</reference>
<evidence type="ECO:0000259" key="6">
    <source>
        <dbReference type="Pfam" id="PF01965"/>
    </source>
</evidence>